<protein>
    <submittedName>
        <fullName evidence="1">Uncharacterized protein</fullName>
    </submittedName>
</protein>
<evidence type="ECO:0000313" key="2">
    <source>
        <dbReference type="Proteomes" id="UP000799424"/>
    </source>
</evidence>
<dbReference type="Proteomes" id="UP000799424">
    <property type="component" value="Unassembled WGS sequence"/>
</dbReference>
<name>A0A6A7AA65_9PLEO</name>
<accession>A0A6A7AA65</accession>
<reference evidence="1" key="1">
    <citation type="journal article" date="2020" name="Stud. Mycol.">
        <title>101 Dothideomycetes genomes: a test case for predicting lifestyles and emergence of pathogens.</title>
        <authorList>
            <person name="Haridas S."/>
            <person name="Albert R."/>
            <person name="Binder M."/>
            <person name="Bloem J."/>
            <person name="Labutti K."/>
            <person name="Salamov A."/>
            <person name="Andreopoulos B."/>
            <person name="Baker S."/>
            <person name="Barry K."/>
            <person name="Bills G."/>
            <person name="Bluhm B."/>
            <person name="Cannon C."/>
            <person name="Castanera R."/>
            <person name="Culley D."/>
            <person name="Daum C."/>
            <person name="Ezra D."/>
            <person name="Gonzalez J."/>
            <person name="Henrissat B."/>
            <person name="Kuo A."/>
            <person name="Liang C."/>
            <person name="Lipzen A."/>
            <person name="Lutzoni F."/>
            <person name="Magnuson J."/>
            <person name="Mondo S."/>
            <person name="Nolan M."/>
            <person name="Ohm R."/>
            <person name="Pangilinan J."/>
            <person name="Park H.-J."/>
            <person name="Ramirez L."/>
            <person name="Alfaro M."/>
            <person name="Sun H."/>
            <person name="Tritt A."/>
            <person name="Yoshinaga Y."/>
            <person name="Zwiers L.-H."/>
            <person name="Turgeon B."/>
            <person name="Goodwin S."/>
            <person name="Spatafora J."/>
            <person name="Crous P."/>
            <person name="Grigoriev I."/>
        </authorList>
    </citation>
    <scope>NUCLEOTIDE SEQUENCE</scope>
    <source>
        <strain evidence="1">CBS 113818</strain>
    </source>
</reference>
<dbReference type="EMBL" id="MU006220">
    <property type="protein sequence ID" value="KAF2829599.1"/>
    <property type="molecule type" value="Genomic_DNA"/>
</dbReference>
<dbReference type="AlphaFoldDB" id="A0A6A7AA65"/>
<dbReference type="OrthoDB" id="3748081at2759"/>
<gene>
    <name evidence="1" type="ORF">CC86DRAFT_171974</name>
</gene>
<sequence length="198" mass="22847">MVLTAVRYKCGQGSGPPQEQENTLEYPSLQHLTLAPGTRRVSNFRIRVPHLTSLHIVLDNKFHDMNLLLTGGILFPELCSSLRNYTITEDRAVRKCDVPVELIVQLIEPIFERNFYLNTVTLRNIIVNDDRDKKYIFPGFKPGNGRMALLVFDNVRYRVPNENYALSRPKEVGYDWKLFGGLLERADEYHIKKRGKAV</sequence>
<keyword evidence="2" id="KW-1185">Reference proteome</keyword>
<evidence type="ECO:0000313" key="1">
    <source>
        <dbReference type="EMBL" id="KAF2829599.1"/>
    </source>
</evidence>
<proteinExistence type="predicted"/>
<organism evidence="1 2">
    <name type="scientific">Ophiobolus disseminans</name>
    <dbReference type="NCBI Taxonomy" id="1469910"/>
    <lineage>
        <taxon>Eukaryota</taxon>
        <taxon>Fungi</taxon>
        <taxon>Dikarya</taxon>
        <taxon>Ascomycota</taxon>
        <taxon>Pezizomycotina</taxon>
        <taxon>Dothideomycetes</taxon>
        <taxon>Pleosporomycetidae</taxon>
        <taxon>Pleosporales</taxon>
        <taxon>Pleosporineae</taxon>
        <taxon>Phaeosphaeriaceae</taxon>
        <taxon>Ophiobolus</taxon>
    </lineage>
</organism>